<dbReference type="Gene3D" id="3.40.50.720">
    <property type="entry name" value="NAD(P)-binding Rossmann-like Domain"/>
    <property type="match status" value="1"/>
</dbReference>
<dbReference type="PANTHER" id="PTHR10491:SF4">
    <property type="entry name" value="METHIONINE ADENOSYLTRANSFERASE 2 SUBUNIT BETA"/>
    <property type="match status" value="1"/>
</dbReference>
<feature type="domain" description="RmlD-like substrate binding" evidence="1">
    <location>
        <begin position="24"/>
        <end position="193"/>
    </location>
</feature>
<evidence type="ECO:0000259" key="1">
    <source>
        <dbReference type="Pfam" id="PF04321"/>
    </source>
</evidence>
<protein>
    <recommendedName>
        <fullName evidence="1">RmlD-like substrate binding domain-containing protein</fullName>
    </recommendedName>
</protein>
<dbReference type="AlphaFoldDB" id="D8M157"/>
<dbReference type="RefSeq" id="XP_012895844.1">
    <property type="nucleotide sequence ID" value="XM_013040390.1"/>
</dbReference>
<organism evidence="2">
    <name type="scientific">Blastocystis hominis</name>
    <dbReference type="NCBI Taxonomy" id="12968"/>
    <lineage>
        <taxon>Eukaryota</taxon>
        <taxon>Sar</taxon>
        <taxon>Stramenopiles</taxon>
        <taxon>Bigyra</taxon>
        <taxon>Opalozoa</taxon>
        <taxon>Opalinata</taxon>
        <taxon>Blastocystidae</taxon>
        <taxon>Blastocystis</taxon>
    </lineage>
</organism>
<dbReference type="Proteomes" id="UP000008312">
    <property type="component" value="Unassembled WGS sequence"/>
</dbReference>
<dbReference type="GeneID" id="24919129"/>
<gene>
    <name evidence="2" type="ORF">GSBLH_T00001908001</name>
</gene>
<dbReference type="OrthoDB" id="16464at2759"/>
<keyword evidence="3" id="KW-1185">Reference proteome</keyword>
<sequence>MSYFKILNSHFQQYHSFCYIKKSFLVFGKNGWIGGQVIKLLEDRGFTVYRAESRLENTQDVCAELDKYKPDYVINAAGLTGRPNVDWCESHKEDVVRVNVVGTVALTDACFRRNIPCTVYATGCIYEYDAEHPLGSGKGFTEEDEPNFSGSFYSYTKTMAEKLQKVYSNVLILRVRMPISDDLSPRNFITKISKYERVVNIPNSMSVLYDLLPISIELTLHDCRGVYNFTNPGVISHNEILDLYKKYIDESFTYKNFSLEEQAKVLAAGRSNNELDATKLVTKCRELGLEVPPIKESIVHVFERMQVNLGLKKNCFVCFIMPDEERVMTRIH</sequence>
<evidence type="ECO:0000313" key="3">
    <source>
        <dbReference type="Proteomes" id="UP000008312"/>
    </source>
</evidence>
<name>D8M157_BLAHO</name>
<dbReference type="InterPro" id="IPR005913">
    <property type="entry name" value="dTDP_dehydrorham_reduct"/>
</dbReference>
<dbReference type="PANTHER" id="PTHR10491">
    <property type="entry name" value="DTDP-4-DEHYDRORHAMNOSE REDUCTASE"/>
    <property type="match status" value="1"/>
</dbReference>
<dbReference type="EMBL" id="FN668644">
    <property type="protein sequence ID" value="CBK21796.2"/>
    <property type="molecule type" value="Genomic_DNA"/>
</dbReference>
<dbReference type="GO" id="GO:0006556">
    <property type="term" value="P:S-adenosylmethionine biosynthetic process"/>
    <property type="evidence" value="ECO:0007669"/>
    <property type="project" value="TreeGrafter"/>
</dbReference>
<dbReference type="GO" id="GO:0048269">
    <property type="term" value="C:methionine adenosyltransferase complex"/>
    <property type="evidence" value="ECO:0007669"/>
    <property type="project" value="TreeGrafter"/>
</dbReference>
<dbReference type="Pfam" id="PF04321">
    <property type="entry name" value="RmlD_sub_bind"/>
    <property type="match status" value="1"/>
</dbReference>
<evidence type="ECO:0000313" key="2">
    <source>
        <dbReference type="EMBL" id="CBK21796.2"/>
    </source>
</evidence>
<dbReference type="GO" id="GO:0048270">
    <property type="term" value="F:methionine adenosyltransferase regulator activity"/>
    <property type="evidence" value="ECO:0007669"/>
    <property type="project" value="TreeGrafter"/>
</dbReference>
<dbReference type="InParanoid" id="D8M157"/>
<accession>D8M157</accession>
<reference evidence="2" key="1">
    <citation type="submission" date="2010-02" db="EMBL/GenBank/DDBJ databases">
        <title>Sequencing and annotation of the Blastocystis hominis genome.</title>
        <authorList>
            <person name="Wincker P."/>
        </authorList>
    </citation>
    <scope>NUCLEOTIDE SEQUENCE</scope>
    <source>
        <strain evidence="2">Singapore isolate B</strain>
    </source>
</reference>
<dbReference type="InterPro" id="IPR036291">
    <property type="entry name" value="NAD(P)-bd_dom_sf"/>
</dbReference>
<proteinExistence type="predicted"/>
<dbReference type="OMA" id="TIRMENR"/>
<dbReference type="SUPFAM" id="SSF51735">
    <property type="entry name" value="NAD(P)-binding Rossmann-fold domains"/>
    <property type="match status" value="1"/>
</dbReference>
<dbReference type="InterPro" id="IPR029903">
    <property type="entry name" value="RmlD-like-bd"/>
</dbReference>